<dbReference type="AlphaFoldDB" id="A0A7C4AI66"/>
<evidence type="ECO:0000256" key="2">
    <source>
        <dbReference type="ARBA" id="ARBA00023125"/>
    </source>
</evidence>
<keyword evidence="3" id="KW-0804">Transcription</keyword>
<dbReference type="EMBL" id="DSRP01000706">
    <property type="protein sequence ID" value="HGG93287.1"/>
    <property type="molecule type" value="Genomic_DNA"/>
</dbReference>
<keyword evidence="2 4" id="KW-0238">DNA-binding</keyword>
<dbReference type="InterPro" id="IPR050109">
    <property type="entry name" value="HTH-type_TetR-like_transc_reg"/>
</dbReference>
<keyword evidence="1" id="KW-0805">Transcription regulation</keyword>
<organism evidence="6">
    <name type="scientific">Fundidesulfovibrio putealis</name>
    <dbReference type="NCBI Taxonomy" id="270496"/>
    <lineage>
        <taxon>Bacteria</taxon>
        <taxon>Pseudomonadati</taxon>
        <taxon>Thermodesulfobacteriota</taxon>
        <taxon>Desulfovibrionia</taxon>
        <taxon>Desulfovibrionales</taxon>
        <taxon>Desulfovibrionaceae</taxon>
        <taxon>Fundidesulfovibrio</taxon>
    </lineage>
</organism>
<dbReference type="PANTHER" id="PTHR30055:SF234">
    <property type="entry name" value="HTH-TYPE TRANSCRIPTIONAL REGULATOR BETI"/>
    <property type="match status" value="1"/>
</dbReference>
<dbReference type="InterPro" id="IPR009057">
    <property type="entry name" value="Homeodomain-like_sf"/>
</dbReference>
<feature type="DNA-binding region" description="H-T-H motif" evidence="4">
    <location>
        <begin position="63"/>
        <end position="82"/>
    </location>
</feature>
<evidence type="ECO:0000256" key="1">
    <source>
        <dbReference type="ARBA" id="ARBA00023015"/>
    </source>
</evidence>
<proteinExistence type="predicted"/>
<evidence type="ECO:0000259" key="5">
    <source>
        <dbReference type="PROSITE" id="PS50977"/>
    </source>
</evidence>
<dbReference type="PRINTS" id="PR00455">
    <property type="entry name" value="HTHTETR"/>
</dbReference>
<sequence length="237" mass="25264">MPRLARSQNSRAGNSSLLTRLTVRLNHTVKMTTQHGIPDQTQQDTILDAAATVFAEHGYAGARVEAIAAAAGLNKAMLYYRVGGKAALYEAAVLRLFGRVAQAVEQGSRAPGGPVQGIAGVLEALARLFESDPRMPRIMAWEMASGGRNLPDAVVGVFARIIGCVGPLAVRMGMDPVLGYLSLLGPMVIVCLSGPLRKRMGASLPPGMDRIAGLNVADMAAFLTELYRRAERPEERV</sequence>
<evidence type="ECO:0000256" key="4">
    <source>
        <dbReference type="PROSITE-ProRule" id="PRU00335"/>
    </source>
</evidence>
<evidence type="ECO:0000313" key="6">
    <source>
        <dbReference type="EMBL" id="HGG93287.1"/>
    </source>
</evidence>
<gene>
    <name evidence="6" type="ORF">ENR59_10115</name>
</gene>
<comment type="caution">
    <text evidence="6">The sequence shown here is derived from an EMBL/GenBank/DDBJ whole genome shotgun (WGS) entry which is preliminary data.</text>
</comment>
<dbReference type="PROSITE" id="PS50977">
    <property type="entry name" value="HTH_TETR_2"/>
    <property type="match status" value="1"/>
</dbReference>
<dbReference type="SUPFAM" id="SSF46689">
    <property type="entry name" value="Homeodomain-like"/>
    <property type="match status" value="1"/>
</dbReference>
<evidence type="ECO:0000256" key="3">
    <source>
        <dbReference type="ARBA" id="ARBA00023163"/>
    </source>
</evidence>
<feature type="domain" description="HTH tetR-type" evidence="5">
    <location>
        <begin position="40"/>
        <end position="100"/>
    </location>
</feature>
<name>A0A7C4AI66_9BACT</name>
<dbReference type="InterPro" id="IPR001647">
    <property type="entry name" value="HTH_TetR"/>
</dbReference>
<dbReference type="PANTHER" id="PTHR30055">
    <property type="entry name" value="HTH-TYPE TRANSCRIPTIONAL REGULATOR RUTR"/>
    <property type="match status" value="1"/>
</dbReference>
<dbReference type="Pfam" id="PF00440">
    <property type="entry name" value="TetR_N"/>
    <property type="match status" value="1"/>
</dbReference>
<dbReference type="Gene3D" id="1.10.357.10">
    <property type="entry name" value="Tetracycline Repressor, domain 2"/>
    <property type="match status" value="1"/>
</dbReference>
<reference evidence="6" key="1">
    <citation type="journal article" date="2020" name="mSystems">
        <title>Genome- and Community-Level Interaction Insights into Carbon Utilization and Element Cycling Functions of Hydrothermarchaeota in Hydrothermal Sediment.</title>
        <authorList>
            <person name="Zhou Z."/>
            <person name="Liu Y."/>
            <person name="Xu W."/>
            <person name="Pan J."/>
            <person name="Luo Z.H."/>
            <person name="Li M."/>
        </authorList>
    </citation>
    <scope>NUCLEOTIDE SEQUENCE [LARGE SCALE GENOMIC DNA]</scope>
    <source>
        <strain evidence="6">SpSt-413</strain>
    </source>
</reference>
<accession>A0A7C4AI66</accession>
<protein>
    <submittedName>
        <fullName evidence="6">TetR/AcrR family transcriptional regulator</fullName>
    </submittedName>
</protein>
<dbReference type="GO" id="GO:0000976">
    <property type="term" value="F:transcription cis-regulatory region binding"/>
    <property type="evidence" value="ECO:0007669"/>
    <property type="project" value="TreeGrafter"/>
</dbReference>
<dbReference type="GO" id="GO:0003700">
    <property type="term" value="F:DNA-binding transcription factor activity"/>
    <property type="evidence" value="ECO:0007669"/>
    <property type="project" value="TreeGrafter"/>
</dbReference>